<dbReference type="SUPFAM" id="SSF52540">
    <property type="entry name" value="P-loop containing nucleoside triphosphate hydrolases"/>
    <property type="match status" value="1"/>
</dbReference>
<dbReference type="PANTHER" id="PTHR24185:SF1">
    <property type="entry name" value="CALCIUM-INDEPENDENT PHOSPHOLIPASE A2-GAMMA"/>
    <property type="match status" value="1"/>
</dbReference>
<feature type="compositionally biased region" description="Polar residues" evidence="9">
    <location>
        <begin position="1413"/>
        <end position="1426"/>
    </location>
</feature>
<proteinExistence type="predicted"/>
<evidence type="ECO:0000256" key="8">
    <source>
        <dbReference type="PROSITE-ProRule" id="PRU01161"/>
    </source>
</evidence>
<evidence type="ECO:0000256" key="2">
    <source>
        <dbReference type="ARBA" id="ARBA00022771"/>
    </source>
</evidence>
<dbReference type="GO" id="GO:0019369">
    <property type="term" value="P:arachidonate metabolic process"/>
    <property type="evidence" value="ECO:0007669"/>
    <property type="project" value="TreeGrafter"/>
</dbReference>
<dbReference type="GO" id="GO:0016020">
    <property type="term" value="C:membrane"/>
    <property type="evidence" value="ECO:0007669"/>
    <property type="project" value="TreeGrafter"/>
</dbReference>
<dbReference type="HOGENOM" id="CLU_003059_2_1_1"/>
<dbReference type="GO" id="GO:0047499">
    <property type="term" value="F:calcium-independent phospholipase A2 activity"/>
    <property type="evidence" value="ECO:0007669"/>
    <property type="project" value="TreeGrafter"/>
</dbReference>
<dbReference type="SUPFAM" id="SSF52151">
    <property type="entry name" value="FabD/lysophospholipase-like"/>
    <property type="match status" value="1"/>
</dbReference>
<dbReference type="CDD" id="cd07199">
    <property type="entry name" value="Pat17_PNPLA8_PNPLA9_like"/>
    <property type="match status" value="1"/>
</dbReference>
<feature type="compositionally biased region" description="Polar residues" evidence="9">
    <location>
        <begin position="173"/>
        <end position="189"/>
    </location>
</feature>
<dbReference type="InterPro" id="IPR017907">
    <property type="entry name" value="Znf_RING_CS"/>
</dbReference>
<feature type="compositionally biased region" description="Polar residues" evidence="9">
    <location>
        <begin position="145"/>
        <end position="162"/>
    </location>
</feature>
<reference evidence="13" key="2">
    <citation type="submission" date="2013-04" db="EMBL/GenBank/DDBJ databases">
        <title>Genomic mechanisms accounting for the adaptation to parasitism in nematode-trapping fungi.</title>
        <authorList>
            <person name="Ahren D.G."/>
        </authorList>
    </citation>
    <scope>NUCLEOTIDE SEQUENCE [LARGE SCALE GENOMIC DNA]</scope>
    <source>
        <strain evidence="13">CBS 200.50</strain>
    </source>
</reference>
<dbReference type="eggNOG" id="KOG4231">
    <property type="taxonomic scope" value="Eukaryota"/>
</dbReference>
<dbReference type="GO" id="GO:0016042">
    <property type="term" value="P:lipid catabolic process"/>
    <property type="evidence" value="ECO:0007669"/>
    <property type="project" value="UniProtKB-UniRule"/>
</dbReference>
<keyword evidence="4" id="KW-0862">Zinc</keyword>
<feature type="compositionally biased region" description="Low complexity" evidence="9">
    <location>
        <begin position="1428"/>
        <end position="1437"/>
    </location>
</feature>
<dbReference type="OMA" id="DRHWPCE"/>
<feature type="compositionally biased region" description="Polar residues" evidence="9">
    <location>
        <begin position="1"/>
        <end position="36"/>
    </location>
</feature>
<accession>S8B9L3</accession>
<keyword evidence="6 8" id="KW-0443">Lipid metabolism</keyword>
<evidence type="ECO:0008006" key="14">
    <source>
        <dbReference type="Google" id="ProtNLM"/>
    </source>
</evidence>
<name>S8B9L3_DACHA</name>
<feature type="domain" description="RING-type" evidence="10">
    <location>
        <begin position="857"/>
        <end position="900"/>
    </location>
</feature>
<gene>
    <name evidence="12" type="ORF">H072_10759</name>
</gene>
<feature type="region of interest" description="Disordered" evidence="9">
    <location>
        <begin position="1"/>
        <end position="211"/>
    </location>
</feature>
<keyword evidence="3 8" id="KW-0378">Hydrolase</keyword>
<evidence type="ECO:0000256" key="6">
    <source>
        <dbReference type="ARBA" id="ARBA00023098"/>
    </source>
</evidence>
<dbReference type="GO" id="GO:0046486">
    <property type="term" value="P:glycerolipid metabolic process"/>
    <property type="evidence" value="ECO:0007669"/>
    <property type="project" value="UniProtKB-ARBA"/>
</dbReference>
<dbReference type="InterPro" id="IPR002641">
    <property type="entry name" value="PNPLA_dom"/>
</dbReference>
<feature type="domain" description="PNPLA" evidence="11">
    <location>
        <begin position="923"/>
        <end position="1130"/>
    </location>
</feature>
<feature type="short sequence motif" description="GXSXG" evidence="8">
    <location>
        <begin position="961"/>
        <end position="965"/>
    </location>
</feature>
<keyword evidence="5 8" id="KW-0442">Lipid degradation</keyword>
<evidence type="ECO:0000256" key="3">
    <source>
        <dbReference type="ARBA" id="ARBA00022801"/>
    </source>
</evidence>
<evidence type="ECO:0000259" key="11">
    <source>
        <dbReference type="PROSITE" id="PS51635"/>
    </source>
</evidence>
<dbReference type="PROSITE" id="PS50089">
    <property type="entry name" value="ZF_RING_2"/>
    <property type="match status" value="1"/>
</dbReference>
<evidence type="ECO:0000256" key="4">
    <source>
        <dbReference type="ARBA" id="ARBA00022833"/>
    </source>
</evidence>
<feature type="compositionally biased region" description="Basic and acidic residues" evidence="9">
    <location>
        <begin position="53"/>
        <end position="63"/>
    </location>
</feature>
<feature type="region of interest" description="Disordered" evidence="9">
    <location>
        <begin position="1413"/>
        <end position="1450"/>
    </location>
</feature>
<sequence length="1506" mass="171001">MSYTDPQSQYYHTNFRNGESSSSHSHIRPNNDSDQQIALEIARERSTNPYDLENEHPLVREQFDYLASTSNYTHKPPPRTQPSPSDAPQAIPKTENSVAGDRLGITTAERREQNKLLQSDKNKKIPPLPNGSFNQGLRGPEDTQQDFNTYPRSAGINTTPTEYNAPLNRGQLHPSNSKRSSPQGNSSASVPFAPVFPQSIPENSSPPDTAEDPLQCEICQLPKPRCLICNVCQIVFCEECWPEYLPHKPGRKNPIRGVRLQKHEPIDPVVEAKLDRILEPQIQEPEQEALLDQDEDTAWFAVVKDDADDLIFQDLGRYGNIVAGLDKKSYPALVSFVGPTGSGKSTLIKMLMELDYSGVQPYETPVVKSAACFNTIPTSGDVHLFCDPHTCQPNSERPILYADCEGLEGGERTPLGSRTLKREKLQKRISEHLPGTKQDTKPSFPHHSKETRQSWKRELKWATTDMTKRREFVVSELYPRILYTFSDVVVFVLRETNKLESVIERLLIWAAAALEKSSNQPVLPCAIIAMNSLPTEGSEAFWDTNIATSEILNEANIEFHRNPKFKRFIRRWEERGTRVESVWGLLHLYYDNLRVVRIPRKGRSTLIKAQVSRLYSEIKICCQHSHRMKRERRMLMSAPTLQTHLQSAYDHFAQSLDTAFDFVKATFAHNPIPSDFGGNILKLILEVKAHSSVRNEGYSILRMTAPMIASCIMLDAARQGIAGKAWELFPEYSPSCDDAFQDFFDKHWECEYRNPADPSVRCVNYRVGHSTKGHQDSNGKIISSGEYVSLLTEKHAEVFRDLVMAYLISIENRIDDDPEREAVDERTLVSKFHRDEYLGPFYYDAGGADNYVSHSACLVCLVHSPEHHLQCGHVICTPCLQTYGNAKPGCITIAYCPMHRVEREFYPYQIFTIKPPSAGVRVLSLDGGGVRGLSQLIMLEYLENALGFDLQLTSFFDLIVGTSTGAHIALGLAAKNWTIMQCIHQFKEMCKETFIVRKWIEWPGVQHIVGNITKYRTLPLESAIKKTFSTNEYLFGGVKTSSKPAPKVAVTTSSTSGKPIVLGNYSRAESGTMTYDFPRPERPENEFKLWEVARATFAAPKYFKAYSHTVSNEIYIDGGIYNYNPIYIADAERRLIWPEVQHSPPDLVLSLGSGYNPRPKPRKQKKFRARGVAQTMERLQWIATDHIESSVAADETWKSWLATRPPSRNQGENRYVRLNIKFEEYDDPPHFDDLNAFQRIEFEARKQTQSFGKQIKLLADHLICSTFYFEVNEMSRFSDFDGYTREVRCKGTIHCRLNLQPTDIRKLGMFFLSLNDRRNLDPSWKPYFTVRERTRERAIQPRYFISEKVTSEMLNLSRFDFPQIEFIASGEDALIEISLCLDKSSEFPISGFPCQILTSIQNGIAPRNLSWRRTSSQNSKKQNCDGTSRVSSSSGESITKNPTPGQNTDSKKFEMARMQALNNSLALFFKPRSSTHFKVPEDVFELPADVPSVVAEVDGQNGQNAT</sequence>
<organism evidence="12 13">
    <name type="scientific">Dactylellina haptotyla (strain CBS 200.50)</name>
    <name type="common">Nematode-trapping fungus</name>
    <name type="synonym">Monacrosporium haptotylum</name>
    <dbReference type="NCBI Taxonomy" id="1284197"/>
    <lineage>
        <taxon>Eukaryota</taxon>
        <taxon>Fungi</taxon>
        <taxon>Dikarya</taxon>
        <taxon>Ascomycota</taxon>
        <taxon>Pezizomycotina</taxon>
        <taxon>Orbiliomycetes</taxon>
        <taxon>Orbiliales</taxon>
        <taxon>Orbiliaceae</taxon>
        <taxon>Dactylellina</taxon>
    </lineage>
</organism>
<keyword evidence="1" id="KW-0479">Metal-binding</keyword>
<dbReference type="Proteomes" id="UP000015100">
    <property type="component" value="Unassembled WGS sequence"/>
</dbReference>
<feature type="active site" description="Proton acceptor" evidence="8">
    <location>
        <position position="1117"/>
    </location>
</feature>
<dbReference type="GO" id="GO:0008270">
    <property type="term" value="F:zinc ion binding"/>
    <property type="evidence" value="ECO:0007669"/>
    <property type="project" value="UniProtKB-KW"/>
</dbReference>
<feature type="short sequence motif" description="DGA/G" evidence="8">
    <location>
        <begin position="1117"/>
        <end position="1119"/>
    </location>
</feature>
<evidence type="ECO:0000256" key="1">
    <source>
        <dbReference type="ARBA" id="ARBA00022723"/>
    </source>
</evidence>
<dbReference type="PROSITE" id="PS51635">
    <property type="entry name" value="PNPLA"/>
    <property type="match status" value="1"/>
</dbReference>
<dbReference type="InterPro" id="IPR001841">
    <property type="entry name" value="Znf_RING"/>
</dbReference>
<feature type="short sequence motif" description="GXGXXG" evidence="8">
    <location>
        <begin position="927"/>
        <end position="932"/>
    </location>
</feature>
<feature type="compositionally biased region" description="Polar residues" evidence="9">
    <location>
        <begin position="1438"/>
        <end position="1448"/>
    </location>
</feature>
<evidence type="ECO:0000256" key="9">
    <source>
        <dbReference type="SAM" id="MobiDB-lite"/>
    </source>
</evidence>
<keyword evidence="2 7" id="KW-0863">Zinc-finger</keyword>
<dbReference type="Gene3D" id="3.40.1090.10">
    <property type="entry name" value="Cytosolic phospholipase A2 catalytic domain"/>
    <property type="match status" value="1"/>
</dbReference>
<evidence type="ECO:0000313" key="13">
    <source>
        <dbReference type="Proteomes" id="UP000015100"/>
    </source>
</evidence>
<dbReference type="InterPro" id="IPR027417">
    <property type="entry name" value="P-loop_NTPase"/>
</dbReference>
<dbReference type="CDD" id="cd00267">
    <property type="entry name" value="ABC_ATPase"/>
    <property type="match status" value="1"/>
</dbReference>
<feature type="compositionally biased region" description="Basic and acidic residues" evidence="9">
    <location>
        <begin position="108"/>
        <end position="123"/>
    </location>
</feature>
<evidence type="ECO:0000313" key="12">
    <source>
        <dbReference type="EMBL" id="EPS35758.1"/>
    </source>
</evidence>
<evidence type="ECO:0000256" key="5">
    <source>
        <dbReference type="ARBA" id="ARBA00022963"/>
    </source>
</evidence>
<dbReference type="InterPro" id="IPR016035">
    <property type="entry name" value="Acyl_Trfase/lysoPLipase"/>
</dbReference>
<keyword evidence="13" id="KW-1185">Reference proteome</keyword>
<dbReference type="STRING" id="1284197.S8B9L3"/>
<evidence type="ECO:0000256" key="7">
    <source>
        <dbReference type="PROSITE-ProRule" id="PRU00175"/>
    </source>
</evidence>
<dbReference type="PANTHER" id="PTHR24185">
    <property type="entry name" value="CALCIUM-INDEPENDENT PHOSPHOLIPASE A2-GAMMA"/>
    <property type="match status" value="1"/>
</dbReference>
<dbReference type="Pfam" id="PF01734">
    <property type="entry name" value="Patatin"/>
    <property type="match status" value="1"/>
</dbReference>
<evidence type="ECO:0000259" key="10">
    <source>
        <dbReference type="PROSITE" id="PS50089"/>
    </source>
</evidence>
<dbReference type="PROSITE" id="PS00518">
    <property type="entry name" value="ZF_RING_1"/>
    <property type="match status" value="1"/>
</dbReference>
<dbReference type="EMBL" id="AQGS01001030">
    <property type="protein sequence ID" value="EPS35758.1"/>
    <property type="molecule type" value="Genomic_DNA"/>
</dbReference>
<protein>
    <recommendedName>
        <fullName evidence="14">PNPLA domain-containing protein</fullName>
    </recommendedName>
</protein>
<feature type="region of interest" description="Disordered" evidence="9">
    <location>
        <begin position="430"/>
        <end position="451"/>
    </location>
</feature>
<feature type="active site" description="Nucleophile" evidence="8">
    <location>
        <position position="963"/>
    </location>
</feature>
<dbReference type="OrthoDB" id="194358at2759"/>
<comment type="caution">
    <text evidence="12">The sequence shown here is derived from an EMBL/GenBank/DDBJ whole genome shotgun (WGS) entry which is preliminary data.</text>
</comment>
<reference evidence="12 13" key="1">
    <citation type="journal article" date="2013" name="PLoS Genet.">
        <title>Genomic mechanisms accounting for the adaptation to parasitism in nematode-trapping fungi.</title>
        <authorList>
            <person name="Meerupati T."/>
            <person name="Andersson K.M."/>
            <person name="Friman E."/>
            <person name="Kumar D."/>
            <person name="Tunlid A."/>
            <person name="Ahren D."/>
        </authorList>
    </citation>
    <scope>NUCLEOTIDE SEQUENCE [LARGE SCALE GENOMIC DNA]</scope>
    <source>
        <strain evidence="12 13">CBS 200.50</strain>
    </source>
</reference>